<organism evidence="7 8">
    <name type="scientific">Rossellomorea oryzaecorticis</name>
    <dbReference type="NCBI Taxonomy" id="1396505"/>
    <lineage>
        <taxon>Bacteria</taxon>
        <taxon>Bacillati</taxon>
        <taxon>Bacillota</taxon>
        <taxon>Bacilli</taxon>
        <taxon>Bacillales</taxon>
        <taxon>Bacillaceae</taxon>
        <taxon>Rossellomorea</taxon>
    </lineage>
</organism>
<dbReference type="InterPro" id="IPR004107">
    <property type="entry name" value="Integrase_SAM-like_N"/>
</dbReference>
<dbReference type="PANTHER" id="PTHR30349:SF81">
    <property type="entry name" value="TYROSINE RECOMBINASE XERC"/>
    <property type="match status" value="1"/>
</dbReference>
<evidence type="ECO:0000256" key="1">
    <source>
        <dbReference type="ARBA" id="ARBA00022908"/>
    </source>
</evidence>
<dbReference type="Proteomes" id="UP001389717">
    <property type="component" value="Unassembled WGS sequence"/>
</dbReference>
<feature type="domain" description="Core-binding (CB)" evidence="6">
    <location>
        <begin position="1"/>
        <end position="83"/>
    </location>
</feature>
<reference evidence="7 8" key="1">
    <citation type="submission" date="2024-04" db="EMBL/GenBank/DDBJ databases">
        <title>Bacillus oryzaecorticis sp. nov., a moderately halophilic bacterium isolated from rice husks.</title>
        <authorList>
            <person name="Zhu H.-S."/>
        </authorList>
    </citation>
    <scope>NUCLEOTIDE SEQUENCE [LARGE SCALE GENOMIC DNA]</scope>
    <source>
        <strain evidence="7 8">ZC255</strain>
    </source>
</reference>
<dbReference type="Gene3D" id="1.10.150.130">
    <property type="match status" value="1"/>
</dbReference>
<evidence type="ECO:0000313" key="7">
    <source>
        <dbReference type="EMBL" id="MEL3972093.1"/>
    </source>
</evidence>
<dbReference type="InterPro" id="IPR050090">
    <property type="entry name" value="Tyrosine_recombinase_XerCD"/>
</dbReference>
<dbReference type="RefSeq" id="WP_341982035.1">
    <property type="nucleotide sequence ID" value="NZ_JBBYAF010000011.1"/>
</dbReference>
<keyword evidence="1" id="KW-0229">DNA integration</keyword>
<name>A0ABU9KB14_9BACI</name>
<accession>A0ABU9KB14</accession>
<keyword evidence="2 4" id="KW-0238">DNA-binding</keyword>
<dbReference type="SUPFAM" id="SSF56349">
    <property type="entry name" value="DNA breaking-rejoining enzymes"/>
    <property type="match status" value="1"/>
</dbReference>
<dbReference type="InterPro" id="IPR002104">
    <property type="entry name" value="Integrase_catalytic"/>
</dbReference>
<protein>
    <submittedName>
        <fullName evidence="7">Tyrosine-type recombinase/integrase</fullName>
    </submittedName>
</protein>
<dbReference type="Gene3D" id="1.10.443.10">
    <property type="entry name" value="Intergrase catalytic core"/>
    <property type="match status" value="1"/>
</dbReference>
<dbReference type="PANTHER" id="PTHR30349">
    <property type="entry name" value="PHAGE INTEGRASE-RELATED"/>
    <property type="match status" value="1"/>
</dbReference>
<gene>
    <name evidence="7" type="ORF">AAEO50_07365</name>
</gene>
<evidence type="ECO:0000313" key="8">
    <source>
        <dbReference type="Proteomes" id="UP001389717"/>
    </source>
</evidence>
<proteinExistence type="predicted"/>
<dbReference type="InterPro" id="IPR011010">
    <property type="entry name" value="DNA_brk_join_enz"/>
</dbReference>
<dbReference type="CDD" id="cd00397">
    <property type="entry name" value="DNA_BRE_C"/>
    <property type="match status" value="1"/>
</dbReference>
<evidence type="ECO:0000259" key="6">
    <source>
        <dbReference type="PROSITE" id="PS51900"/>
    </source>
</evidence>
<dbReference type="PROSITE" id="PS51900">
    <property type="entry name" value="CB"/>
    <property type="match status" value="1"/>
</dbReference>
<sequence>MNYLIEFKLFLENEDKSLNTIKSYLDTIEKFQFWLINCYQIYDLKIISIREIKLYRESLLLKFSPSSVNQKLSAIKTYYHFLKEKGEINVNPSNNIKLQKIEDNFDSQYLTRSEELSILSTAKEMGMKTYALVLILMKAGIRVSEVSNLRVSDILLNENPTILVKNSKRQKSRYIPISKDVVEALNSWMYERNRSEKIYHQSSEFVFTSQRNERLSERGIQLILKRIEQKTNIKLYPIRLRATFANNLLQTSGIPINILSSLMGHSNVNTTLRYASPSMDDKRKYINKLSEI</sequence>
<keyword evidence="8" id="KW-1185">Reference proteome</keyword>
<dbReference type="Pfam" id="PF02899">
    <property type="entry name" value="Phage_int_SAM_1"/>
    <property type="match status" value="1"/>
</dbReference>
<evidence type="ECO:0000259" key="5">
    <source>
        <dbReference type="PROSITE" id="PS51898"/>
    </source>
</evidence>
<dbReference type="InterPro" id="IPR010998">
    <property type="entry name" value="Integrase_recombinase_N"/>
</dbReference>
<dbReference type="InterPro" id="IPR044068">
    <property type="entry name" value="CB"/>
</dbReference>
<keyword evidence="3" id="KW-0233">DNA recombination</keyword>
<dbReference type="Pfam" id="PF00589">
    <property type="entry name" value="Phage_integrase"/>
    <property type="match status" value="1"/>
</dbReference>
<feature type="domain" description="Tyr recombinase" evidence="5">
    <location>
        <begin position="105"/>
        <end position="287"/>
    </location>
</feature>
<comment type="caution">
    <text evidence="7">The sequence shown here is derived from an EMBL/GenBank/DDBJ whole genome shotgun (WGS) entry which is preliminary data.</text>
</comment>
<evidence type="ECO:0000256" key="4">
    <source>
        <dbReference type="PROSITE-ProRule" id="PRU01248"/>
    </source>
</evidence>
<evidence type="ECO:0000256" key="3">
    <source>
        <dbReference type="ARBA" id="ARBA00023172"/>
    </source>
</evidence>
<dbReference type="PROSITE" id="PS51898">
    <property type="entry name" value="TYR_RECOMBINASE"/>
    <property type="match status" value="1"/>
</dbReference>
<dbReference type="InterPro" id="IPR013762">
    <property type="entry name" value="Integrase-like_cat_sf"/>
</dbReference>
<dbReference type="EMBL" id="JBBYAF010000011">
    <property type="protein sequence ID" value="MEL3972093.1"/>
    <property type="molecule type" value="Genomic_DNA"/>
</dbReference>
<evidence type="ECO:0000256" key="2">
    <source>
        <dbReference type="ARBA" id="ARBA00023125"/>
    </source>
</evidence>